<gene>
    <name evidence="2" type="ORF">EV652_10349</name>
</gene>
<keyword evidence="3" id="KW-1185">Reference proteome</keyword>
<protein>
    <submittedName>
        <fullName evidence="2">Putative phage-associated protein</fullName>
    </submittedName>
</protein>
<dbReference type="Proteomes" id="UP000294508">
    <property type="component" value="Unassembled WGS sequence"/>
</dbReference>
<accession>A0A4V2S0K5</accession>
<feature type="domain" description="Antitoxin SocA-like Panacea" evidence="1">
    <location>
        <begin position="23"/>
        <end position="113"/>
    </location>
</feature>
<dbReference type="EMBL" id="SLWN01000003">
    <property type="protein sequence ID" value="TCO33050.1"/>
    <property type="molecule type" value="Genomic_DNA"/>
</dbReference>
<dbReference type="InterPro" id="IPR025272">
    <property type="entry name" value="SocA_Panacea"/>
</dbReference>
<comment type="caution">
    <text evidence="2">The sequence shown here is derived from an EMBL/GenBank/DDBJ whole genome shotgun (WGS) entry which is preliminary data.</text>
</comment>
<evidence type="ECO:0000259" key="1">
    <source>
        <dbReference type="Pfam" id="PF13274"/>
    </source>
</evidence>
<sequence length="150" mass="17153">MATAHDVAAYILDRLGGMSAMKLEKLVYYSKAWHLVWEERSLFSERIEAWANGPVVRDLYRNHRGLFTVSEWPSGDPKQLDKGERESIDAVLDYYAPMTAHQLSELTHREGPWIAARERAHARPGEWSSAEILEADMHEYYDGLTSASTD</sequence>
<name>A0A4V2S0K5_9ACTN</name>
<reference evidence="2 3" key="1">
    <citation type="journal article" date="2015" name="Stand. Genomic Sci.">
        <title>Genomic Encyclopedia of Bacterial and Archaeal Type Strains, Phase III: the genomes of soil and plant-associated and newly described type strains.</title>
        <authorList>
            <person name="Whitman W.B."/>
            <person name="Woyke T."/>
            <person name="Klenk H.P."/>
            <person name="Zhou Y."/>
            <person name="Lilburn T.G."/>
            <person name="Beck B.J."/>
            <person name="De Vos P."/>
            <person name="Vandamme P."/>
            <person name="Eisen J.A."/>
            <person name="Garrity G."/>
            <person name="Hugenholtz P."/>
            <person name="Kyrpides N.C."/>
        </authorList>
    </citation>
    <scope>NUCLEOTIDE SEQUENCE [LARGE SCALE GENOMIC DNA]</scope>
    <source>
        <strain evidence="2 3">VKM Ac-2572</strain>
    </source>
</reference>
<proteinExistence type="predicted"/>
<organism evidence="2 3">
    <name type="scientific">Kribbella steppae</name>
    <dbReference type="NCBI Taxonomy" id="2512223"/>
    <lineage>
        <taxon>Bacteria</taxon>
        <taxon>Bacillati</taxon>
        <taxon>Actinomycetota</taxon>
        <taxon>Actinomycetes</taxon>
        <taxon>Propionibacteriales</taxon>
        <taxon>Kribbellaceae</taxon>
        <taxon>Kribbella</taxon>
    </lineage>
</organism>
<evidence type="ECO:0000313" key="3">
    <source>
        <dbReference type="Proteomes" id="UP000294508"/>
    </source>
</evidence>
<dbReference type="Pfam" id="PF13274">
    <property type="entry name" value="SocA_Panacea"/>
    <property type="match status" value="1"/>
</dbReference>
<dbReference type="OrthoDB" id="9799173at2"/>
<evidence type="ECO:0000313" key="2">
    <source>
        <dbReference type="EMBL" id="TCO33050.1"/>
    </source>
</evidence>
<dbReference type="AlphaFoldDB" id="A0A4V2S0K5"/>